<evidence type="ECO:0000313" key="1">
    <source>
        <dbReference type="EnsemblPlants" id="AET5Gv20361800.2"/>
    </source>
</evidence>
<dbReference type="EnsemblPlants" id="AET5Gv20361800.2">
    <property type="protein sequence ID" value="AET5Gv20361800.2"/>
    <property type="gene ID" value="AET5Gv20361800"/>
</dbReference>
<organism evidence="1 2">
    <name type="scientific">Aegilops tauschii subsp. strangulata</name>
    <name type="common">Goatgrass</name>
    <dbReference type="NCBI Taxonomy" id="200361"/>
    <lineage>
        <taxon>Eukaryota</taxon>
        <taxon>Viridiplantae</taxon>
        <taxon>Streptophyta</taxon>
        <taxon>Embryophyta</taxon>
        <taxon>Tracheophyta</taxon>
        <taxon>Spermatophyta</taxon>
        <taxon>Magnoliopsida</taxon>
        <taxon>Liliopsida</taxon>
        <taxon>Poales</taxon>
        <taxon>Poaceae</taxon>
        <taxon>BOP clade</taxon>
        <taxon>Pooideae</taxon>
        <taxon>Triticodae</taxon>
        <taxon>Triticeae</taxon>
        <taxon>Triticinae</taxon>
        <taxon>Aegilops</taxon>
    </lineage>
</organism>
<accession>A0A453KBS2</accession>
<dbReference type="AlphaFoldDB" id="A0A453KBS2"/>
<dbReference type="Gramene" id="AET5Gv20361800.2">
    <property type="protein sequence ID" value="AET5Gv20361800.2"/>
    <property type="gene ID" value="AET5Gv20361800"/>
</dbReference>
<proteinExistence type="predicted"/>
<keyword evidence="2" id="KW-1185">Reference proteome</keyword>
<reference evidence="2" key="1">
    <citation type="journal article" date="2014" name="Science">
        <title>Ancient hybridizations among the ancestral genomes of bread wheat.</title>
        <authorList>
            <consortium name="International Wheat Genome Sequencing Consortium,"/>
            <person name="Marcussen T."/>
            <person name="Sandve S.R."/>
            <person name="Heier L."/>
            <person name="Spannagl M."/>
            <person name="Pfeifer M."/>
            <person name="Jakobsen K.S."/>
            <person name="Wulff B.B."/>
            <person name="Steuernagel B."/>
            <person name="Mayer K.F."/>
            <person name="Olsen O.A."/>
        </authorList>
    </citation>
    <scope>NUCLEOTIDE SEQUENCE [LARGE SCALE GENOMIC DNA]</scope>
    <source>
        <strain evidence="2">cv. AL8/78</strain>
    </source>
</reference>
<reference evidence="1" key="3">
    <citation type="journal article" date="2017" name="Nature">
        <title>Genome sequence of the progenitor of the wheat D genome Aegilops tauschii.</title>
        <authorList>
            <person name="Luo M.C."/>
            <person name="Gu Y.Q."/>
            <person name="Puiu D."/>
            <person name="Wang H."/>
            <person name="Twardziok S.O."/>
            <person name="Deal K.R."/>
            <person name="Huo N."/>
            <person name="Zhu T."/>
            <person name="Wang L."/>
            <person name="Wang Y."/>
            <person name="McGuire P.E."/>
            <person name="Liu S."/>
            <person name="Long H."/>
            <person name="Ramasamy R.K."/>
            <person name="Rodriguez J.C."/>
            <person name="Van S.L."/>
            <person name="Yuan L."/>
            <person name="Wang Z."/>
            <person name="Xia Z."/>
            <person name="Xiao L."/>
            <person name="Anderson O.D."/>
            <person name="Ouyang S."/>
            <person name="Liang Y."/>
            <person name="Zimin A.V."/>
            <person name="Pertea G."/>
            <person name="Qi P."/>
            <person name="Bennetzen J.L."/>
            <person name="Dai X."/>
            <person name="Dawson M.W."/>
            <person name="Muller H.G."/>
            <person name="Kugler K."/>
            <person name="Rivarola-Duarte L."/>
            <person name="Spannagl M."/>
            <person name="Mayer K.F.X."/>
            <person name="Lu F.H."/>
            <person name="Bevan M.W."/>
            <person name="Leroy P."/>
            <person name="Li P."/>
            <person name="You F.M."/>
            <person name="Sun Q."/>
            <person name="Liu Z."/>
            <person name="Lyons E."/>
            <person name="Wicker T."/>
            <person name="Salzberg S.L."/>
            <person name="Devos K.M."/>
            <person name="Dvorak J."/>
        </authorList>
    </citation>
    <scope>NUCLEOTIDE SEQUENCE [LARGE SCALE GENOMIC DNA]</scope>
    <source>
        <strain evidence="1">cv. AL8/78</strain>
    </source>
</reference>
<name>A0A453KBS2_AEGTS</name>
<reference evidence="1" key="4">
    <citation type="submission" date="2019-03" db="UniProtKB">
        <authorList>
            <consortium name="EnsemblPlants"/>
        </authorList>
    </citation>
    <scope>IDENTIFICATION</scope>
</reference>
<sequence length="34" mass="3828">MVGVLSNRVGREALAAGDHIYSWRTAYIYAHHGR</sequence>
<protein>
    <submittedName>
        <fullName evidence="1">Uncharacterized protein</fullName>
    </submittedName>
</protein>
<reference evidence="1" key="5">
    <citation type="journal article" date="2021" name="G3 (Bethesda)">
        <title>Aegilops tauschii genome assembly Aet v5.0 features greater sequence contiguity and improved annotation.</title>
        <authorList>
            <person name="Wang L."/>
            <person name="Zhu T."/>
            <person name="Rodriguez J.C."/>
            <person name="Deal K.R."/>
            <person name="Dubcovsky J."/>
            <person name="McGuire P.E."/>
            <person name="Lux T."/>
            <person name="Spannagl M."/>
            <person name="Mayer K.F.X."/>
            <person name="Baldrich P."/>
            <person name="Meyers B.C."/>
            <person name="Huo N."/>
            <person name="Gu Y.Q."/>
            <person name="Zhou H."/>
            <person name="Devos K.M."/>
            <person name="Bennetzen J.L."/>
            <person name="Unver T."/>
            <person name="Budak H."/>
            <person name="Gulick P.J."/>
            <person name="Galiba G."/>
            <person name="Kalapos B."/>
            <person name="Nelson D.R."/>
            <person name="Li P."/>
            <person name="You F.M."/>
            <person name="Luo M.C."/>
            <person name="Dvorak J."/>
        </authorList>
    </citation>
    <scope>NUCLEOTIDE SEQUENCE [LARGE SCALE GENOMIC DNA]</scope>
    <source>
        <strain evidence="1">cv. AL8/78</strain>
    </source>
</reference>
<reference evidence="2" key="2">
    <citation type="journal article" date="2017" name="Nat. Plants">
        <title>The Aegilops tauschii genome reveals multiple impacts of transposons.</title>
        <authorList>
            <person name="Zhao G."/>
            <person name="Zou C."/>
            <person name="Li K."/>
            <person name="Wang K."/>
            <person name="Li T."/>
            <person name="Gao L."/>
            <person name="Zhang X."/>
            <person name="Wang H."/>
            <person name="Yang Z."/>
            <person name="Liu X."/>
            <person name="Jiang W."/>
            <person name="Mao L."/>
            <person name="Kong X."/>
            <person name="Jiao Y."/>
            <person name="Jia J."/>
        </authorList>
    </citation>
    <scope>NUCLEOTIDE SEQUENCE [LARGE SCALE GENOMIC DNA]</scope>
    <source>
        <strain evidence="2">cv. AL8/78</strain>
    </source>
</reference>
<evidence type="ECO:0000313" key="2">
    <source>
        <dbReference type="Proteomes" id="UP000015105"/>
    </source>
</evidence>
<dbReference type="Proteomes" id="UP000015105">
    <property type="component" value="Chromosome 5D"/>
</dbReference>